<dbReference type="Gene3D" id="1.10.8.430">
    <property type="entry name" value="Helical domain of apoptotic protease-activating factors"/>
    <property type="match status" value="1"/>
</dbReference>
<dbReference type="Pfam" id="PF00931">
    <property type="entry name" value="NB-ARC"/>
    <property type="match status" value="1"/>
</dbReference>
<evidence type="ECO:0000313" key="9">
    <source>
        <dbReference type="RefSeq" id="XP_021823834.1"/>
    </source>
</evidence>
<dbReference type="InterPro" id="IPR002182">
    <property type="entry name" value="NB-ARC"/>
</dbReference>
<dbReference type="InterPro" id="IPR050905">
    <property type="entry name" value="Plant_NBS-LRR"/>
</dbReference>
<dbReference type="SUPFAM" id="SSF52047">
    <property type="entry name" value="RNI-like"/>
    <property type="match status" value="1"/>
</dbReference>
<dbReference type="SMART" id="SM00382">
    <property type="entry name" value="AAA"/>
    <property type="match status" value="1"/>
</dbReference>
<evidence type="ECO:0000259" key="7">
    <source>
        <dbReference type="SMART" id="SM00382"/>
    </source>
</evidence>
<evidence type="ECO:0000256" key="5">
    <source>
        <dbReference type="SAM" id="Coils"/>
    </source>
</evidence>
<dbReference type="KEGG" id="pavi:110765089"/>
<dbReference type="InterPro" id="IPR032675">
    <property type="entry name" value="LRR_dom_sf"/>
</dbReference>
<dbReference type="InterPro" id="IPR042197">
    <property type="entry name" value="Apaf_helical"/>
</dbReference>
<dbReference type="PANTHER" id="PTHR33463:SF198">
    <property type="entry name" value="RPP4C3"/>
    <property type="match status" value="1"/>
</dbReference>
<dbReference type="InterPro" id="IPR027417">
    <property type="entry name" value="P-loop_NTPase"/>
</dbReference>
<dbReference type="GO" id="GO:0005524">
    <property type="term" value="F:ATP binding"/>
    <property type="evidence" value="ECO:0007669"/>
    <property type="project" value="UniProtKB-KW"/>
</dbReference>
<evidence type="ECO:0000256" key="6">
    <source>
        <dbReference type="SAM" id="MobiDB-lite"/>
    </source>
</evidence>
<dbReference type="InterPro" id="IPR003593">
    <property type="entry name" value="AAA+_ATPase"/>
</dbReference>
<feature type="region of interest" description="Disordered" evidence="6">
    <location>
        <begin position="1431"/>
        <end position="1456"/>
    </location>
</feature>
<dbReference type="GeneID" id="110765089"/>
<keyword evidence="4" id="KW-0067">ATP-binding</keyword>
<dbReference type="Gene3D" id="3.80.10.10">
    <property type="entry name" value="Ribonuclease Inhibitor"/>
    <property type="match status" value="2"/>
</dbReference>
<dbReference type="GO" id="GO:0006952">
    <property type="term" value="P:defense response"/>
    <property type="evidence" value="ECO:0007669"/>
    <property type="project" value="UniProtKB-KW"/>
</dbReference>
<evidence type="ECO:0000256" key="2">
    <source>
        <dbReference type="ARBA" id="ARBA00022741"/>
    </source>
</evidence>
<evidence type="ECO:0000256" key="1">
    <source>
        <dbReference type="ARBA" id="ARBA00008894"/>
    </source>
</evidence>
<keyword evidence="5" id="KW-0175">Coiled coil</keyword>
<keyword evidence="8" id="KW-1185">Reference proteome</keyword>
<dbReference type="InterPro" id="IPR057135">
    <property type="entry name" value="At4g27190-like_LRR"/>
</dbReference>
<dbReference type="SUPFAM" id="SSF52058">
    <property type="entry name" value="L domain-like"/>
    <property type="match status" value="1"/>
</dbReference>
<gene>
    <name evidence="9" type="primary">LOC110765089</name>
</gene>
<protein>
    <submittedName>
        <fullName evidence="9">Probable disease resistance protein At4g27220</fullName>
    </submittedName>
</protein>
<reference evidence="9" key="1">
    <citation type="submission" date="2025-08" db="UniProtKB">
        <authorList>
            <consortium name="RefSeq"/>
        </authorList>
    </citation>
    <scope>IDENTIFICATION</scope>
</reference>
<dbReference type="Gene3D" id="3.40.50.300">
    <property type="entry name" value="P-loop containing nucleotide triphosphate hydrolases"/>
    <property type="match status" value="1"/>
</dbReference>
<dbReference type="SUPFAM" id="SSF52540">
    <property type="entry name" value="P-loop containing nucleoside triphosphate hydrolases"/>
    <property type="match status" value="1"/>
</dbReference>
<organism evidence="8 9">
    <name type="scientific">Prunus avium</name>
    <name type="common">Cherry</name>
    <name type="synonym">Cerasus avium</name>
    <dbReference type="NCBI Taxonomy" id="42229"/>
    <lineage>
        <taxon>Eukaryota</taxon>
        <taxon>Viridiplantae</taxon>
        <taxon>Streptophyta</taxon>
        <taxon>Embryophyta</taxon>
        <taxon>Tracheophyta</taxon>
        <taxon>Spermatophyta</taxon>
        <taxon>Magnoliopsida</taxon>
        <taxon>eudicotyledons</taxon>
        <taxon>Gunneridae</taxon>
        <taxon>Pentapetalae</taxon>
        <taxon>rosids</taxon>
        <taxon>fabids</taxon>
        <taxon>Rosales</taxon>
        <taxon>Rosaceae</taxon>
        <taxon>Amygdaloideae</taxon>
        <taxon>Amygdaleae</taxon>
        <taxon>Prunus</taxon>
    </lineage>
</organism>
<feature type="coiled-coil region" evidence="5">
    <location>
        <begin position="26"/>
        <end position="60"/>
    </location>
</feature>
<keyword evidence="3" id="KW-0611">Plant defense</keyword>
<comment type="similarity">
    <text evidence="1">Belongs to the disease resistance NB-LRR family.</text>
</comment>
<dbReference type="RefSeq" id="XP_021823834.1">
    <property type="nucleotide sequence ID" value="XM_021968142.1"/>
</dbReference>
<dbReference type="Proteomes" id="UP000515124">
    <property type="component" value="Unplaced"/>
</dbReference>
<dbReference type="PANTHER" id="PTHR33463">
    <property type="entry name" value="NB-ARC DOMAIN-CONTAINING PROTEIN-RELATED"/>
    <property type="match status" value="1"/>
</dbReference>
<evidence type="ECO:0000313" key="8">
    <source>
        <dbReference type="Proteomes" id="UP000515124"/>
    </source>
</evidence>
<evidence type="ECO:0000256" key="3">
    <source>
        <dbReference type="ARBA" id="ARBA00022821"/>
    </source>
</evidence>
<feature type="domain" description="AAA+ ATPase" evidence="7">
    <location>
        <begin position="170"/>
        <end position="314"/>
    </location>
</feature>
<dbReference type="GO" id="GO:0043531">
    <property type="term" value="F:ADP binding"/>
    <property type="evidence" value="ECO:0007669"/>
    <property type="project" value="InterPro"/>
</dbReference>
<keyword evidence="2" id="KW-0547">Nucleotide-binding</keyword>
<dbReference type="PRINTS" id="PR00364">
    <property type="entry name" value="DISEASERSIST"/>
</dbReference>
<sequence>MEILTGIISKIIEYTVEPVGRQVGYLIHYKRNFENLRSQLENLDAAKDRMKHMVDEDERKGKKVYTHVQKWLTEPNEMIQEANKLLEDEDHAKTKCFRGVCPNLVSYHQLSRKSAKLAEKIKEHAEKTFPTLSYNAPLEEICATPSQNYMAFESRNSIVEEIMEGLKHPDINMIGVYGLSGVGKTTLAQEVYRQATKENLFDEVVIVLDVKKYPDLEKKERIQKKIVEKLGMDVDETHDIDARAKHLWNRIKDKNIFVILDDIWEAIDLEALGLRPMSTCKILLTSRKRVSEMNMEKEFRLEVLDMKERWRLFEKMAGDIVEDDRIHEVATLIAKKCGGLPVSVVAVAGSLRSATTLEEWRDALRDFKSFDEHGRTKSAYLALEWSYNRLDGDELKPLFLLCGIIAGSTCTIFLNDLLKYAMGLSLVKHVGTVEEARDKLISLATKLTKDYCLLLDIDDDGDIRMHELVRDVAMEIASKDNHAIAKAYGDELKEWPDRNSLKKCTAISLKSCKIPRLPEEPWVCPELRFFVLENHNIDDPLEIPDKYFEGMKELKVLDVTKMRIQSLPPSLKSLTNLQTLCLDGCVLGDIALVGQLTNLKILSLLKSEVRELPEEIGQLTRLQLLDLTGCSELVLIPAGVISSLTSLEDLRMGSFKQWEGEGRRRNASVSELKHLSKLTALEIQILDAKLLPANMFSDTRLERYTILIGDCWLYPKNYSASSNMLKLKLTTNSQFDQDIKLLLKRCEHLELDGMVAANIISYILASDSGKQLKKLHVQNNDEVTAVINSSHAFPILESLSLDNLVNLETVCCGQLIDQPFRKLRSLTLRNLPKLIGFSSNGSRPVVTTEAEEIISENEIGGPTKVFMDGEVGFPGLESLIFYDLPALRTIWHDRLAPNSFCKLRNVEVSGCDTLINIFPPSMMGRLNALGILMIKQCKSLQVVFDFKEAFDTSRTQLKTFECPNLGFVVMDSCESLKNIFPASVAKGLQQLRELIVWNCGILEEIVSKEGVETTPEFEFPKLTTLIFWTLPQLRSFYPGLHVSKWPLLKENKDRNSKENLETVIPHFLFDEKVGFPSLERLSVENCGILEEIVAKEGVETTPTEEFVFPNVTLAKFQHLPQLRSFYPGLHISKWPLLEDLRFFECGKVEFFASEYSRFQERLDSGLVCTPIKQPFLLVDKDNPFPKLKKLGLDENKEIWYEAHSPLPAELFRNLKILRFSCVHPNSFAFVQKLRSLEELIVIGGPWKEIFVYEGISSGEIDAVGRTFPHIKNLGLIRMQELMHLGNDDCKLIFPNLEILKVWQCGRLKNLTSSAISFRNLTTLEVGGCEGLKYLTTYSVAKCLHQLTGLVVLDCKSMIELVASNGDEQDSGNDYEIAFSSLQHLKLSDLPILRGFCSSEIFTIRVPSLNSLIVEKCPIQLKISPDKSLIQSISRPERQQITEEVEEKEEEDDDNEAGSSYIFHSLLHSLLRTQL</sequence>
<feature type="compositionally biased region" description="Acidic residues" evidence="6">
    <location>
        <begin position="1442"/>
        <end position="1455"/>
    </location>
</feature>
<name>A0A6P5T9E6_PRUAV</name>
<proteinExistence type="inferred from homology"/>
<evidence type="ECO:0000256" key="4">
    <source>
        <dbReference type="ARBA" id="ARBA00022840"/>
    </source>
</evidence>
<accession>A0A6P5T9E6</accession>
<dbReference type="Pfam" id="PF23247">
    <property type="entry name" value="LRR_RPS2"/>
    <property type="match status" value="3"/>
</dbReference>